<dbReference type="Proteomes" id="UP001604335">
    <property type="component" value="Unassembled WGS sequence"/>
</dbReference>
<proteinExistence type="predicted"/>
<evidence type="ECO:0000313" key="1">
    <source>
        <dbReference type="EMBL" id="MFG3818196.1"/>
    </source>
</evidence>
<protein>
    <submittedName>
        <fullName evidence="1">Uncharacterized protein</fullName>
    </submittedName>
</protein>
<comment type="caution">
    <text evidence="1">The sequence shown here is derived from an EMBL/GenBank/DDBJ whole genome shotgun (WGS) entry which is preliminary data.</text>
</comment>
<gene>
    <name evidence="1" type="ORF">VPK24_11165</name>
</gene>
<reference evidence="2" key="1">
    <citation type="journal article" date="2024" name="Algal Res.">
        <title>Biochemical, toxicological and genomic investigation of a high-biomass producing Limnothrix strain isolated from Italian shallow drinking water reservoir.</title>
        <authorList>
            <person name="Simonazzi M."/>
            <person name="Shishido T.K."/>
            <person name="Delbaje E."/>
            <person name="Wahlsten M."/>
            <person name="Fewer D.P."/>
            <person name="Sivonen K."/>
            <person name="Pezzolesi L."/>
            <person name="Pistocchi R."/>
        </authorList>
    </citation>
    <scope>NUCLEOTIDE SEQUENCE [LARGE SCALE GENOMIC DNA]</scope>
    <source>
        <strain evidence="2">LRLZ20PSL1</strain>
    </source>
</reference>
<keyword evidence="2" id="KW-1185">Reference proteome</keyword>
<name>A0ABW7CAY7_9CYAN</name>
<organism evidence="1 2">
    <name type="scientific">Limnothrix redekei LRLZ20PSL1</name>
    <dbReference type="NCBI Taxonomy" id="3112953"/>
    <lineage>
        <taxon>Bacteria</taxon>
        <taxon>Bacillati</taxon>
        <taxon>Cyanobacteriota</taxon>
        <taxon>Cyanophyceae</taxon>
        <taxon>Pseudanabaenales</taxon>
        <taxon>Pseudanabaenaceae</taxon>
        <taxon>Limnothrix</taxon>
    </lineage>
</organism>
<sequence length="134" mass="14660">MSNENRLVVSTDRIAQLRVELAEYPTALEALAEIEDCEGDLEDAAIALAIRAGQQPDRSDGWLEGLAKRCRARLCVQEPVRQSLAQGAIAATLGYLDDQPPCPAVLLLPVVLWVSHQGVETFCRPLDRPNLPES</sequence>
<dbReference type="EMBL" id="JAZAQF010000069">
    <property type="protein sequence ID" value="MFG3818196.1"/>
    <property type="molecule type" value="Genomic_DNA"/>
</dbReference>
<evidence type="ECO:0000313" key="2">
    <source>
        <dbReference type="Proteomes" id="UP001604335"/>
    </source>
</evidence>
<accession>A0ABW7CAY7</accession>